<accession>A0A0F9LD26</accession>
<proteinExistence type="predicted"/>
<protein>
    <submittedName>
        <fullName evidence="1">Uncharacterized protein</fullName>
    </submittedName>
</protein>
<evidence type="ECO:0000313" key="1">
    <source>
        <dbReference type="EMBL" id="KKM91338.1"/>
    </source>
</evidence>
<comment type="caution">
    <text evidence="1">The sequence shown here is derived from an EMBL/GenBank/DDBJ whole genome shotgun (WGS) entry which is preliminary data.</text>
</comment>
<name>A0A0F9LD26_9ZZZZ</name>
<reference evidence="1" key="1">
    <citation type="journal article" date="2015" name="Nature">
        <title>Complex archaea that bridge the gap between prokaryotes and eukaryotes.</title>
        <authorList>
            <person name="Spang A."/>
            <person name="Saw J.H."/>
            <person name="Jorgensen S.L."/>
            <person name="Zaremba-Niedzwiedzka K."/>
            <person name="Martijn J."/>
            <person name="Lind A.E."/>
            <person name="van Eijk R."/>
            <person name="Schleper C."/>
            <person name="Guy L."/>
            <person name="Ettema T.J."/>
        </authorList>
    </citation>
    <scope>NUCLEOTIDE SEQUENCE</scope>
</reference>
<gene>
    <name evidence="1" type="ORF">LCGC14_1229490</name>
</gene>
<organism evidence="1">
    <name type="scientific">marine sediment metagenome</name>
    <dbReference type="NCBI Taxonomy" id="412755"/>
    <lineage>
        <taxon>unclassified sequences</taxon>
        <taxon>metagenomes</taxon>
        <taxon>ecological metagenomes</taxon>
    </lineage>
</organism>
<dbReference type="AlphaFoldDB" id="A0A0F9LD26"/>
<dbReference type="EMBL" id="LAZR01006547">
    <property type="protein sequence ID" value="KKM91338.1"/>
    <property type="molecule type" value="Genomic_DNA"/>
</dbReference>
<sequence>MGVIKIQDVGYIKPTNEGTQASSANRANSGTAISLKVAEFVPSLKRNISSEPELATNTPSEVNQGSLENMQFQLTCKLKTSDATDMGNVQHLLDMVATNGYKLMWYDYTSASVENNNGQLIYRIALNSKFGHQITNGEKSAFTITDNFYHLHVFFFDILPRQVPDSNIITYTLMGIVLKVETSII</sequence>